<sequence>YSSRSSVFSVLHRHGVKLNRGKFSGPLGTRKKKKDDSPAEE</sequence>
<protein>
    <submittedName>
        <fullName evidence="2">Recombinase family protein</fullName>
    </submittedName>
</protein>
<feature type="region of interest" description="Disordered" evidence="1">
    <location>
        <begin position="18"/>
        <end position="41"/>
    </location>
</feature>
<evidence type="ECO:0000313" key="2">
    <source>
        <dbReference type="EMBL" id="KAA5303658.1"/>
    </source>
</evidence>
<proteinExistence type="predicted"/>
<accession>A0A6L3IJY4</accession>
<organism evidence="2 3">
    <name type="scientific">Phocaeicola dorei</name>
    <dbReference type="NCBI Taxonomy" id="357276"/>
    <lineage>
        <taxon>Bacteria</taxon>
        <taxon>Pseudomonadati</taxon>
        <taxon>Bacteroidota</taxon>
        <taxon>Bacteroidia</taxon>
        <taxon>Bacteroidales</taxon>
        <taxon>Bacteroidaceae</taxon>
        <taxon>Phocaeicola</taxon>
    </lineage>
</organism>
<feature type="non-terminal residue" evidence="2">
    <location>
        <position position="1"/>
    </location>
</feature>
<evidence type="ECO:0000313" key="3">
    <source>
        <dbReference type="Proteomes" id="UP000481700"/>
    </source>
</evidence>
<dbReference type="AlphaFoldDB" id="A0A6L3IJY4"/>
<reference evidence="2 3" key="1">
    <citation type="journal article" date="2019" name="Nat. Med.">
        <title>A library of human gut bacterial isolates paired with longitudinal multiomics data enables mechanistic microbiome research.</title>
        <authorList>
            <person name="Poyet M."/>
            <person name="Groussin M."/>
            <person name="Gibbons S.M."/>
            <person name="Avila-Pacheco J."/>
            <person name="Jiang X."/>
            <person name="Kearney S.M."/>
            <person name="Perrotta A.R."/>
            <person name="Berdy B."/>
            <person name="Zhao S."/>
            <person name="Lieberman T.D."/>
            <person name="Swanson P.K."/>
            <person name="Smith M."/>
            <person name="Roesemann S."/>
            <person name="Alexander J.E."/>
            <person name="Rich S.A."/>
            <person name="Livny J."/>
            <person name="Vlamakis H."/>
            <person name="Clish C."/>
            <person name="Bullock K."/>
            <person name="Deik A."/>
            <person name="Scott J."/>
            <person name="Pierce K.A."/>
            <person name="Xavier R.J."/>
            <person name="Alm E.J."/>
        </authorList>
    </citation>
    <scope>NUCLEOTIDE SEQUENCE [LARGE SCALE GENOMIC DNA]</scope>
    <source>
        <strain evidence="2 3">BIOML-A25</strain>
    </source>
</reference>
<gene>
    <name evidence="2" type="ORF">F2Z07_27240</name>
</gene>
<dbReference type="EMBL" id="VVZV01000313">
    <property type="protein sequence ID" value="KAA5303658.1"/>
    <property type="molecule type" value="Genomic_DNA"/>
</dbReference>
<comment type="caution">
    <text evidence="2">The sequence shown here is derived from an EMBL/GenBank/DDBJ whole genome shotgun (WGS) entry which is preliminary data.</text>
</comment>
<name>A0A6L3IJY4_9BACT</name>
<dbReference type="Proteomes" id="UP000481700">
    <property type="component" value="Unassembled WGS sequence"/>
</dbReference>
<evidence type="ECO:0000256" key="1">
    <source>
        <dbReference type="SAM" id="MobiDB-lite"/>
    </source>
</evidence>